<dbReference type="PANTHER" id="PTHR43047:SF72">
    <property type="entry name" value="OSMOSENSING HISTIDINE PROTEIN KINASE SLN1"/>
    <property type="match status" value="1"/>
</dbReference>
<dbReference type="InterPro" id="IPR003594">
    <property type="entry name" value="HATPase_dom"/>
</dbReference>
<dbReference type="CDD" id="cd16922">
    <property type="entry name" value="HATPase_EvgS-ArcB-TorS-like"/>
    <property type="match status" value="1"/>
</dbReference>
<gene>
    <name evidence="14" type="ordered locus">Emtol_3804</name>
</gene>
<keyword evidence="6" id="KW-0808">Transferase</keyword>
<evidence type="ECO:0000256" key="11">
    <source>
        <dbReference type="SAM" id="Coils"/>
    </source>
</evidence>
<feature type="transmembrane region" description="Helical" evidence="12">
    <location>
        <begin position="6"/>
        <end position="22"/>
    </location>
</feature>
<evidence type="ECO:0000256" key="7">
    <source>
        <dbReference type="ARBA" id="ARBA00022692"/>
    </source>
</evidence>
<comment type="similarity">
    <text evidence="3">Belongs to the sodium:solute symporter (SSF) (TC 2.A.21) family.</text>
</comment>
<dbReference type="InterPro" id="IPR003661">
    <property type="entry name" value="HisK_dim/P_dom"/>
</dbReference>
<dbReference type="PROSITE" id="PS00457">
    <property type="entry name" value="NA_SOLUT_SYMP_2"/>
    <property type="match status" value="1"/>
</dbReference>
<keyword evidence="7 12" id="KW-0812">Transmembrane</keyword>
<dbReference type="SUPFAM" id="SSF55874">
    <property type="entry name" value="ATPase domain of HSP90 chaperone/DNA topoisomerase II/histidine kinase"/>
    <property type="match status" value="1"/>
</dbReference>
<dbReference type="Gene3D" id="1.10.287.130">
    <property type="match status" value="1"/>
</dbReference>
<feature type="transmembrane region" description="Helical" evidence="12">
    <location>
        <begin position="68"/>
        <end position="86"/>
    </location>
</feature>
<feature type="transmembrane region" description="Helical" evidence="12">
    <location>
        <begin position="487"/>
        <end position="513"/>
    </location>
</feature>
<dbReference type="InterPro" id="IPR036890">
    <property type="entry name" value="HATPase_C_sf"/>
</dbReference>
<dbReference type="Gene3D" id="1.20.1730.10">
    <property type="entry name" value="Sodium/glucose cotransporter"/>
    <property type="match status" value="1"/>
</dbReference>
<dbReference type="CDD" id="cd10322">
    <property type="entry name" value="SLC5sbd"/>
    <property type="match status" value="1"/>
</dbReference>
<evidence type="ECO:0000259" key="13">
    <source>
        <dbReference type="PROSITE" id="PS50109"/>
    </source>
</evidence>
<keyword evidence="5" id="KW-0597">Phosphoprotein</keyword>
<organism evidence="14 15">
    <name type="scientific">Emticicia oligotrophica (strain DSM 17448 / CIP 109782 / MTCC 6937 / GPTSA100-15)</name>
    <dbReference type="NCBI Taxonomy" id="929562"/>
    <lineage>
        <taxon>Bacteria</taxon>
        <taxon>Pseudomonadati</taxon>
        <taxon>Bacteroidota</taxon>
        <taxon>Cytophagia</taxon>
        <taxon>Cytophagales</taxon>
        <taxon>Leadbetterellaceae</taxon>
        <taxon>Emticicia</taxon>
    </lineage>
</organism>
<evidence type="ECO:0000313" key="15">
    <source>
        <dbReference type="Proteomes" id="UP000002875"/>
    </source>
</evidence>
<evidence type="ECO:0000313" key="14">
    <source>
        <dbReference type="EMBL" id="AFK04930.1"/>
    </source>
</evidence>
<feature type="domain" description="Histidine kinase" evidence="13">
    <location>
        <begin position="679"/>
        <end position="897"/>
    </location>
</feature>
<feature type="transmembrane region" description="Helical" evidence="12">
    <location>
        <begin position="281"/>
        <end position="306"/>
    </location>
</feature>
<protein>
    <recommendedName>
        <fullName evidence="4">histidine kinase</fullName>
        <ecNumber evidence="4">2.7.13.3</ecNumber>
    </recommendedName>
</protein>
<dbReference type="PRINTS" id="PR00344">
    <property type="entry name" value="BCTRLSENSOR"/>
</dbReference>
<evidence type="ECO:0000256" key="4">
    <source>
        <dbReference type="ARBA" id="ARBA00012438"/>
    </source>
</evidence>
<feature type="transmembrane region" description="Helical" evidence="12">
    <location>
        <begin position="34"/>
        <end position="56"/>
    </location>
</feature>
<dbReference type="SMART" id="SM00387">
    <property type="entry name" value="HATPase_c"/>
    <property type="match status" value="1"/>
</dbReference>
<comment type="subcellular location">
    <subcellularLocation>
        <location evidence="2">Membrane</location>
        <topology evidence="2">Multi-pass membrane protein</topology>
    </subcellularLocation>
</comment>
<feature type="transmembrane region" description="Helical" evidence="12">
    <location>
        <begin position="445"/>
        <end position="467"/>
    </location>
</feature>
<feature type="transmembrane region" description="Helical" evidence="12">
    <location>
        <begin position="196"/>
        <end position="214"/>
    </location>
</feature>
<evidence type="ECO:0000256" key="3">
    <source>
        <dbReference type="ARBA" id="ARBA00006434"/>
    </source>
</evidence>
<dbReference type="SUPFAM" id="SSF47384">
    <property type="entry name" value="Homodimeric domain of signal transducing histidine kinase"/>
    <property type="match status" value="1"/>
</dbReference>
<keyword evidence="10 12" id="KW-0472">Membrane</keyword>
<dbReference type="SMART" id="SM00388">
    <property type="entry name" value="HisKA"/>
    <property type="match status" value="1"/>
</dbReference>
<dbReference type="CDD" id="cd00082">
    <property type="entry name" value="HisKA"/>
    <property type="match status" value="1"/>
</dbReference>
<keyword evidence="11" id="KW-0175">Coiled coil</keyword>
<dbReference type="PROSITE" id="PS50109">
    <property type="entry name" value="HIS_KIN"/>
    <property type="match status" value="1"/>
</dbReference>
<dbReference type="PROSITE" id="PS50283">
    <property type="entry name" value="NA_SOLUT_SYMP_3"/>
    <property type="match status" value="1"/>
</dbReference>
<feature type="transmembrane region" description="Helical" evidence="12">
    <location>
        <begin position="383"/>
        <end position="400"/>
    </location>
</feature>
<dbReference type="Pfam" id="PF02518">
    <property type="entry name" value="HATPase_c"/>
    <property type="match status" value="1"/>
</dbReference>
<dbReference type="InterPro" id="IPR001734">
    <property type="entry name" value="Na/solute_symporter"/>
</dbReference>
<dbReference type="Proteomes" id="UP000002875">
    <property type="component" value="Chromosome"/>
</dbReference>
<feature type="transmembrane region" description="Helical" evidence="12">
    <location>
        <begin position="412"/>
        <end position="433"/>
    </location>
</feature>
<feature type="transmembrane region" description="Helical" evidence="12">
    <location>
        <begin position="326"/>
        <end position="354"/>
    </location>
</feature>
<dbReference type="GO" id="GO:0016301">
    <property type="term" value="F:kinase activity"/>
    <property type="evidence" value="ECO:0007669"/>
    <property type="project" value="UniProtKB-KW"/>
</dbReference>
<evidence type="ECO:0000256" key="8">
    <source>
        <dbReference type="ARBA" id="ARBA00022777"/>
    </source>
</evidence>
<dbReference type="InterPro" id="IPR005467">
    <property type="entry name" value="His_kinase_dom"/>
</dbReference>
<evidence type="ECO:0000256" key="10">
    <source>
        <dbReference type="ARBA" id="ARBA00023136"/>
    </source>
</evidence>
<dbReference type="InterPro" id="IPR018212">
    <property type="entry name" value="Na/solute_symporter_CS"/>
</dbReference>
<dbReference type="InterPro" id="IPR004358">
    <property type="entry name" value="Sig_transdc_His_kin-like_C"/>
</dbReference>
<sequence>MNSYILGLISIYYLAFLFLVAYRAEQKSKNDKSIVSNPNIYALSLAVYCTAWTFYGSVGRASTDGLDFLTVYIGPTIVMFLAFPILRKIIRICKNQRLTSIADFISSRYGKNRSLGVLVTVICLLSGIPYIALQLKAISNSFGILTKNVVNNNFWADHTFYIVILLILFTILFGTRNVEATEKHEGMVTAIAVESIIKLIAFLSIGIYVTYWLFDGFDDIFLKAKNLPSAQNNLIIEKNTGLSMWFWHTFLATMAFIFLPRQFQVAVVENVDEKYISRAMWLFPLYMLLINIFVLPITLAGGIIFGEKANSDMFVLSIPLNFSSELLAILTYIGGFSAATGMIIVETIAISVMVSNNLLMPTFLGVSAFKEFINKNPSRFIQYIRRLAIALIISLGYFYYKFITEKYSLVSIGMTAFVVVAQFAPSVLGGIFWKRGTQKGAMAGLVGGTVVWFFTLIIPSFVSSGVISEQIMTEGLFGISLLKPFELFGMVGMDNIAHATFWTLFINSILYVFGSLFTKQTSIEHNQAVLFVDVFQYSKGIENSVIWKGKALVSDIKTLLESFLGAGRTERIVRVFATRNNINLDTRYADARFVNYAEKLLSGIVGTASARMMVSSVAKEEEISLNEVVEILKKSQELMAVNKELKQKSNELKLLTEQLQSANEQLKLTDKLKDDFLATVTHEIRTPLTSIKALSEILYDNEDIEHEERQHFLNTIIKESDRLSRLINQVLDLEKFESGKVRIVQESINFQEIINDSLDSIEQLAKEKGVKIKTVIDKNLPKLIGDRDRLMQVILNLLSNAVKFTEANKGLITITAYNEENNLLFNVIDDGAGIAKEYQELIFDKFYQAHDQTIKKPKGSGLGLAISKRIIELHNGKIWVESEVGKGTKFSFSIPIN</sequence>
<comment type="catalytic activity">
    <reaction evidence="1">
        <text>ATP + protein L-histidine = ADP + protein N-phospho-L-histidine.</text>
        <dbReference type="EC" id="2.7.13.3"/>
    </reaction>
</comment>
<feature type="transmembrane region" description="Helical" evidence="12">
    <location>
        <begin position="158"/>
        <end position="175"/>
    </location>
</feature>
<dbReference type="PANTHER" id="PTHR43047">
    <property type="entry name" value="TWO-COMPONENT HISTIDINE PROTEIN KINASE"/>
    <property type="match status" value="1"/>
</dbReference>
<evidence type="ECO:0000256" key="2">
    <source>
        <dbReference type="ARBA" id="ARBA00004141"/>
    </source>
</evidence>
<dbReference type="Gene3D" id="3.30.565.10">
    <property type="entry name" value="Histidine kinase-like ATPase, C-terminal domain"/>
    <property type="match status" value="1"/>
</dbReference>
<accession>A0ABM5N670</accession>
<feature type="transmembrane region" description="Helical" evidence="12">
    <location>
        <begin position="242"/>
        <end position="260"/>
    </location>
</feature>
<keyword evidence="8 14" id="KW-0418">Kinase</keyword>
<evidence type="ECO:0000256" key="6">
    <source>
        <dbReference type="ARBA" id="ARBA00022679"/>
    </source>
</evidence>
<keyword evidence="9 12" id="KW-1133">Transmembrane helix</keyword>
<feature type="transmembrane region" description="Helical" evidence="12">
    <location>
        <begin position="115"/>
        <end position="138"/>
    </location>
</feature>
<feature type="coiled-coil region" evidence="11">
    <location>
        <begin position="631"/>
        <end position="672"/>
    </location>
</feature>
<keyword evidence="15" id="KW-1185">Reference proteome</keyword>
<proteinExistence type="inferred from homology"/>
<reference evidence="14 15" key="1">
    <citation type="submission" date="2011-07" db="EMBL/GenBank/DDBJ databases">
        <title>The complete genome of chromosome of Emticicia oligotrophica DSM 17448.</title>
        <authorList>
            <consortium name="US DOE Joint Genome Institute (JGI-PGF)"/>
            <person name="Lucas S."/>
            <person name="Han J."/>
            <person name="Lapidus A."/>
            <person name="Bruce D."/>
            <person name="Goodwin L."/>
            <person name="Pitluck S."/>
            <person name="Peters L."/>
            <person name="Kyrpides N."/>
            <person name="Mavromatis K."/>
            <person name="Ivanova N."/>
            <person name="Ovchinnikova G."/>
            <person name="Teshima H."/>
            <person name="Detter J.C."/>
            <person name="Tapia R."/>
            <person name="Han C."/>
            <person name="Land M."/>
            <person name="Hauser L."/>
            <person name="Markowitz V."/>
            <person name="Cheng J.-F."/>
            <person name="Hugenholtz P."/>
            <person name="Woyke T."/>
            <person name="Wu D."/>
            <person name="Tindall B."/>
            <person name="Pomrenke H."/>
            <person name="Brambilla E."/>
            <person name="Klenk H.-P."/>
            <person name="Eisen J.A."/>
        </authorList>
    </citation>
    <scope>NUCLEOTIDE SEQUENCE [LARGE SCALE GENOMIC DNA]</scope>
    <source>
        <strain evidence="14 15">DSM 17448</strain>
    </source>
</reference>
<evidence type="ECO:0000256" key="12">
    <source>
        <dbReference type="SAM" id="Phobius"/>
    </source>
</evidence>
<evidence type="ECO:0000256" key="1">
    <source>
        <dbReference type="ARBA" id="ARBA00000085"/>
    </source>
</evidence>
<dbReference type="InterPro" id="IPR036097">
    <property type="entry name" value="HisK_dim/P_sf"/>
</dbReference>
<dbReference type="InterPro" id="IPR038377">
    <property type="entry name" value="Na/Glc_symporter_sf"/>
</dbReference>
<evidence type="ECO:0000256" key="5">
    <source>
        <dbReference type="ARBA" id="ARBA00022553"/>
    </source>
</evidence>
<dbReference type="RefSeq" id="WP_015030618.1">
    <property type="nucleotide sequence ID" value="NC_018748.1"/>
</dbReference>
<name>A0ABM5N670_EMTOG</name>
<dbReference type="Pfam" id="PF00512">
    <property type="entry name" value="HisKA"/>
    <property type="match status" value="1"/>
</dbReference>
<evidence type="ECO:0000256" key="9">
    <source>
        <dbReference type="ARBA" id="ARBA00022989"/>
    </source>
</evidence>
<dbReference type="EC" id="2.7.13.3" evidence="4"/>
<dbReference type="EMBL" id="CP002961">
    <property type="protein sequence ID" value="AFK04930.1"/>
    <property type="molecule type" value="Genomic_DNA"/>
</dbReference>